<evidence type="ECO:0000313" key="3">
    <source>
        <dbReference type="Proteomes" id="UP001226084"/>
    </source>
</evidence>
<proteinExistence type="predicted"/>
<comment type="caution">
    <text evidence="2">The sequence shown here is derived from an EMBL/GenBank/DDBJ whole genome shotgun (WGS) entry which is preliminary data.</text>
</comment>
<reference evidence="2" key="1">
    <citation type="submission" date="2023-07" db="EMBL/GenBank/DDBJ databases">
        <title>Functional and genomic diversity of the sorghum phyllosphere microbiome.</title>
        <authorList>
            <person name="Shade A."/>
        </authorList>
    </citation>
    <scope>NUCLEOTIDE SEQUENCE</scope>
    <source>
        <strain evidence="2">SORGH_AS_0457</strain>
    </source>
</reference>
<feature type="compositionally biased region" description="Polar residues" evidence="1">
    <location>
        <begin position="1"/>
        <end position="11"/>
    </location>
</feature>
<dbReference type="Proteomes" id="UP001226084">
    <property type="component" value="Unassembled WGS sequence"/>
</dbReference>
<dbReference type="KEGG" id="srh:BAY15_2700"/>
<protein>
    <submittedName>
        <fullName evidence="2">Uncharacterized protein</fullName>
    </submittedName>
</protein>
<sequence>MARSPKTSPKAGNTVRVDRKQGSNTALSSASIAADLAAFRKSGGKIEVLGNTLALKKAG</sequence>
<name>A0AAP5E996_9GAMM</name>
<gene>
    <name evidence="2" type="ORF">QE424_001056</name>
</gene>
<dbReference type="EMBL" id="JAUTAS010000001">
    <property type="protein sequence ID" value="MDQ1107897.1"/>
    <property type="molecule type" value="Genomic_DNA"/>
</dbReference>
<accession>A0AAP5E996</accession>
<evidence type="ECO:0000256" key="1">
    <source>
        <dbReference type="SAM" id="MobiDB-lite"/>
    </source>
</evidence>
<dbReference type="AlphaFoldDB" id="A0AAP5E996"/>
<evidence type="ECO:0000313" key="2">
    <source>
        <dbReference type="EMBL" id="MDQ1107897.1"/>
    </source>
</evidence>
<feature type="region of interest" description="Disordered" evidence="1">
    <location>
        <begin position="1"/>
        <end position="24"/>
    </location>
</feature>
<dbReference type="RefSeq" id="WP_068853593.1">
    <property type="nucleotide sequence ID" value="NZ_CP016294.1"/>
</dbReference>
<organism evidence="2 3">
    <name type="scientific">Stenotrophomonas rhizophila</name>
    <dbReference type="NCBI Taxonomy" id="216778"/>
    <lineage>
        <taxon>Bacteria</taxon>
        <taxon>Pseudomonadati</taxon>
        <taxon>Pseudomonadota</taxon>
        <taxon>Gammaproteobacteria</taxon>
        <taxon>Lysobacterales</taxon>
        <taxon>Lysobacteraceae</taxon>
        <taxon>Stenotrophomonas</taxon>
    </lineage>
</organism>